<evidence type="ECO:0000256" key="6">
    <source>
        <dbReference type="ARBA" id="ARBA00022676"/>
    </source>
</evidence>
<feature type="transmembrane region" description="Helical" evidence="12">
    <location>
        <begin position="12"/>
        <end position="36"/>
    </location>
</feature>
<dbReference type="AlphaFoldDB" id="A0A0S4PVU0"/>
<dbReference type="RefSeq" id="WP_231944821.1">
    <property type="nucleotide sequence ID" value="NZ_CAMTKE010000001.1"/>
</dbReference>
<dbReference type="Pfam" id="PF00912">
    <property type="entry name" value="Transgly"/>
    <property type="match status" value="1"/>
</dbReference>
<evidence type="ECO:0000256" key="5">
    <source>
        <dbReference type="ARBA" id="ARBA00022670"/>
    </source>
</evidence>
<dbReference type="InterPro" id="IPR036950">
    <property type="entry name" value="PBP_transglycosylase"/>
</dbReference>
<keyword evidence="9" id="KW-0511">Multifunctional enzyme</keyword>
<dbReference type="UniPathway" id="UPA00219"/>
<evidence type="ECO:0000256" key="11">
    <source>
        <dbReference type="ARBA" id="ARBA00049902"/>
    </source>
</evidence>
<comment type="pathway">
    <text evidence="1">Cell wall biogenesis; peptidoglycan biosynthesis.</text>
</comment>
<comment type="similarity">
    <text evidence="3">In the N-terminal section; belongs to the glycosyltransferase 51 family.</text>
</comment>
<evidence type="ECO:0000256" key="10">
    <source>
        <dbReference type="ARBA" id="ARBA00044770"/>
    </source>
</evidence>
<proteinExistence type="inferred from homology"/>
<protein>
    <recommendedName>
        <fullName evidence="10">peptidoglycan glycosyltransferase</fullName>
        <ecNumber evidence="10">2.4.99.28</ecNumber>
    </recommendedName>
</protein>
<dbReference type="InterPro" id="IPR011815">
    <property type="entry name" value="PBP_1c"/>
</dbReference>
<evidence type="ECO:0000256" key="1">
    <source>
        <dbReference type="ARBA" id="ARBA00004752"/>
    </source>
</evidence>
<comment type="similarity">
    <text evidence="2">In the C-terminal section; belongs to the transpeptidase family.</text>
</comment>
<dbReference type="InterPro" id="IPR009647">
    <property type="entry name" value="PBP_C"/>
</dbReference>
<dbReference type="InterPro" id="IPR023346">
    <property type="entry name" value="Lysozyme-like_dom_sf"/>
</dbReference>
<dbReference type="InterPro" id="IPR012338">
    <property type="entry name" value="Beta-lactam/transpept-like"/>
</dbReference>
<dbReference type="Gene3D" id="1.10.3810.10">
    <property type="entry name" value="Biosynthetic peptidoglycan transglycosylase-like"/>
    <property type="match status" value="1"/>
</dbReference>
<keyword evidence="8" id="KW-0378">Hydrolase</keyword>
<dbReference type="PANTHER" id="PTHR32282:SF15">
    <property type="entry name" value="PENICILLIN-BINDING PROTEIN 1C"/>
    <property type="match status" value="1"/>
</dbReference>
<keyword evidence="12" id="KW-0472">Membrane</keyword>
<dbReference type="SUPFAM" id="SSF53955">
    <property type="entry name" value="Lysozyme-like"/>
    <property type="match status" value="1"/>
</dbReference>
<dbReference type="NCBIfam" id="TIGR02073">
    <property type="entry name" value="PBP_1c"/>
    <property type="match status" value="1"/>
</dbReference>
<dbReference type="GeneID" id="78150767"/>
<dbReference type="Pfam" id="PF06832">
    <property type="entry name" value="BiPBP_C"/>
    <property type="match status" value="1"/>
</dbReference>
<dbReference type="Gene3D" id="3.40.710.10">
    <property type="entry name" value="DD-peptidase/beta-lactamase superfamily"/>
    <property type="match status" value="1"/>
</dbReference>
<evidence type="ECO:0000256" key="7">
    <source>
        <dbReference type="ARBA" id="ARBA00022679"/>
    </source>
</evidence>
<keyword evidence="6 16" id="KW-0328">Glycosyltransferase</keyword>
<dbReference type="GO" id="GO:0004180">
    <property type="term" value="F:carboxypeptidase activity"/>
    <property type="evidence" value="ECO:0007669"/>
    <property type="project" value="UniProtKB-KW"/>
</dbReference>
<dbReference type="PANTHER" id="PTHR32282">
    <property type="entry name" value="BINDING PROTEIN TRANSPEPTIDASE, PUTATIVE-RELATED"/>
    <property type="match status" value="1"/>
</dbReference>
<evidence type="ECO:0000313" key="17">
    <source>
        <dbReference type="Proteomes" id="UP000064525"/>
    </source>
</evidence>
<evidence type="ECO:0000313" key="16">
    <source>
        <dbReference type="EMBL" id="CUU39346.1"/>
    </source>
</evidence>
<reference evidence="17" key="1">
    <citation type="submission" date="2015-11" db="EMBL/GenBank/DDBJ databases">
        <authorList>
            <person name="Anvar S.Y."/>
        </authorList>
    </citation>
    <scope>NUCLEOTIDE SEQUENCE [LARGE SCALE GENOMIC DNA]</scope>
</reference>
<evidence type="ECO:0000259" key="13">
    <source>
        <dbReference type="Pfam" id="PF00905"/>
    </source>
</evidence>
<feature type="domain" description="Penicillin-binding C-terminal" evidence="15">
    <location>
        <begin position="685"/>
        <end position="768"/>
    </location>
</feature>
<comment type="catalytic activity">
    <reaction evidence="11">
        <text>[GlcNAc-(1-&gt;4)-Mur2Ac(oyl-L-Ala-gamma-D-Glu-L-Lys-D-Ala-D-Ala)](n)-di-trans,octa-cis-undecaprenyl diphosphate + beta-D-GlcNAc-(1-&gt;4)-Mur2Ac(oyl-L-Ala-gamma-D-Glu-L-Lys-D-Ala-D-Ala)-di-trans,octa-cis-undecaprenyl diphosphate = [GlcNAc-(1-&gt;4)-Mur2Ac(oyl-L-Ala-gamma-D-Glu-L-Lys-D-Ala-D-Ala)](n+1)-di-trans,octa-cis-undecaprenyl diphosphate + di-trans,octa-cis-undecaprenyl diphosphate + H(+)</text>
        <dbReference type="Rhea" id="RHEA:23708"/>
        <dbReference type="Rhea" id="RHEA-COMP:9602"/>
        <dbReference type="Rhea" id="RHEA-COMP:9603"/>
        <dbReference type="ChEBI" id="CHEBI:15378"/>
        <dbReference type="ChEBI" id="CHEBI:58405"/>
        <dbReference type="ChEBI" id="CHEBI:60033"/>
        <dbReference type="ChEBI" id="CHEBI:78435"/>
        <dbReference type="EC" id="2.4.99.28"/>
    </reaction>
</comment>
<dbReference type="Pfam" id="PF00905">
    <property type="entry name" value="Transpeptidase"/>
    <property type="match status" value="1"/>
</dbReference>
<keyword evidence="12" id="KW-1133">Transmembrane helix</keyword>
<feature type="domain" description="Penicillin-binding protein transpeptidase" evidence="13">
    <location>
        <begin position="315"/>
        <end position="561"/>
    </location>
</feature>
<dbReference type="GO" id="GO:0006508">
    <property type="term" value="P:proteolysis"/>
    <property type="evidence" value="ECO:0007669"/>
    <property type="project" value="UniProtKB-KW"/>
</dbReference>
<sequence length="772" mass="87659">MRDSAIFARAKIPLILCATGAVLLFFYGLGVFVSFYDTLKTKEGLKKDLFESVYSKSVFDRNGTLLSVFLNKQEQWHLKLPHAPPHKLRVAVLNYEDRRFYQHCGIDIFALLRSAKNNLTSHKRMGGSTISMQVVKLYTNAPRTFANKFNEIFQTLALESAYSKDEILNMYLNNAPYGGNIVGYHSAALLYFHKDSNALTWAESALLAVLPNAPGLLNLNKNTQILQQKRDTLLLKLHKKGYFDETILSLALKEPLPQTKTAYRNIAPHLSVHLARTQKAYNIHTTIDKNLQIRAESVIKQYHKKLYPQGILNIAALVVDTQSGEILSYVGSQDFLDIQNYGQIDGVRALRSPGSLLKPFLYALSIDNGLIAPQSLLTDVPLYFANFKPQNATKTYKGLVAAEYALQKSLNVPFVKLLQEYGYEKFFFTLQDMAHLPASNPHQYGLSFILGSKEINMLQIARLYRGLGNYGVFGELRFLANTQPKPMQRFLTKGSAYLTLQTLKELEREGILDFHKEKMVFSWKSGTSYGRKDAWAAGVSPKYTIVAWVGNFDAKPNPNILGVKTAGTLLFEILSALPDNNINFELPTEELEYIEVDKFSGYRLDDEYKNLLEKEDSQKSILYPIHAKPLERSPFYHKAFMYGDKEVDSHDSHFLESTPKLIIKLPLSVLNYYKIQNIQIDKHIQRHKKSVQILYPTQGLKILQAKDLDGDKELIINISNIKNQPISWYLNKKLVHSSAQSSFKTRLSPGDYHLTIVGEDGSMDSVSFYIKD</sequence>
<dbReference type="PATRIC" id="fig|76936.10.peg.449"/>
<evidence type="ECO:0000256" key="3">
    <source>
        <dbReference type="ARBA" id="ARBA00007739"/>
    </source>
</evidence>
<dbReference type="KEGG" id="hty:BN2458_PEG0460"/>
<dbReference type="Proteomes" id="UP000064525">
    <property type="component" value="Chromosome I"/>
</dbReference>
<dbReference type="InterPro" id="IPR050396">
    <property type="entry name" value="Glycosyltr_51/Transpeptidase"/>
</dbReference>
<name>A0A0S4PVU0_9HELI</name>
<evidence type="ECO:0000256" key="9">
    <source>
        <dbReference type="ARBA" id="ARBA00023268"/>
    </source>
</evidence>
<dbReference type="SUPFAM" id="SSF56601">
    <property type="entry name" value="beta-lactamase/transpeptidase-like"/>
    <property type="match status" value="1"/>
</dbReference>
<evidence type="ECO:0000256" key="4">
    <source>
        <dbReference type="ARBA" id="ARBA00022645"/>
    </source>
</evidence>
<evidence type="ECO:0000256" key="12">
    <source>
        <dbReference type="SAM" id="Phobius"/>
    </source>
</evidence>
<evidence type="ECO:0000259" key="15">
    <source>
        <dbReference type="Pfam" id="PF06832"/>
    </source>
</evidence>
<dbReference type="GO" id="GO:0030288">
    <property type="term" value="C:outer membrane-bounded periplasmic space"/>
    <property type="evidence" value="ECO:0007669"/>
    <property type="project" value="TreeGrafter"/>
</dbReference>
<keyword evidence="7 16" id="KW-0808">Transferase</keyword>
<dbReference type="EC" id="2.4.99.28" evidence="10"/>
<dbReference type="GO" id="GO:0009252">
    <property type="term" value="P:peptidoglycan biosynthetic process"/>
    <property type="evidence" value="ECO:0007669"/>
    <property type="project" value="UniProtKB-UniPathway"/>
</dbReference>
<evidence type="ECO:0000256" key="2">
    <source>
        <dbReference type="ARBA" id="ARBA00007090"/>
    </source>
</evidence>
<dbReference type="InterPro" id="IPR001460">
    <property type="entry name" value="PCN-bd_Tpept"/>
</dbReference>
<dbReference type="InterPro" id="IPR001264">
    <property type="entry name" value="Glyco_trans_51"/>
</dbReference>
<evidence type="ECO:0000256" key="8">
    <source>
        <dbReference type="ARBA" id="ARBA00022801"/>
    </source>
</evidence>
<feature type="domain" description="Glycosyl transferase family 51" evidence="14">
    <location>
        <begin position="66"/>
        <end position="236"/>
    </location>
</feature>
<accession>A0A0S4PVU0</accession>
<keyword evidence="5" id="KW-0645">Protease</keyword>
<dbReference type="EMBL" id="LN907858">
    <property type="protein sequence ID" value="CUU39346.1"/>
    <property type="molecule type" value="Genomic_DNA"/>
</dbReference>
<evidence type="ECO:0000259" key="14">
    <source>
        <dbReference type="Pfam" id="PF00912"/>
    </source>
</evidence>
<dbReference type="GO" id="GO:0008955">
    <property type="term" value="F:peptidoglycan glycosyltransferase activity"/>
    <property type="evidence" value="ECO:0007669"/>
    <property type="project" value="UniProtKB-EC"/>
</dbReference>
<dbReference type="GO" id="GO:0008658">
    <property type="term" value="F:penicillin binding"/>
    <property type="evidence" value="ECO:0007669"/>
    <property type="project" value="InterPro"/>
</dbReference>
<keyword evidence="4" id="KW-0121">Carboxypeptidase</keyword>
<keyword evidence="12" id="KW-0812">Transmembrane</keyword>
<organism evidence="16 17">
    <name type="scientific">Helicobacter typhlonius</name>
    <dbReference type="NCBI Taxonomy" id="76936"/>
    <lineage>
        <taxon>Bacteria</taxon>
        <taxon>Pseudomonadati</taxon>
        <taxon>Campylobacterota</taxon>
        <taxon>Epsilonproteobacteria</taxon>
        <taxon>Campylobacterales</taxon>
        <taxon>Helicobacteraceae</taxon>
        <taxon>Helicobacter</taxon>
    </lineage>
</organism>
<gene>
    <name evidence="16" type="ORF">BN2458_PEG0460</name>
</gene>